<evidence type="ECO:0000313" key="2">
    <source>
        <dbReference type="EMBL" id="GIY57893.1"/>
    </source>
</evidence>
<comment type="caution">
    <text evidence="2">The sequence shown here is derived from an EMBL/GenBank/DDBJ whole genome shotgun (WGS) entry which is preliminary data.</text>
</comment>
<evidence type="ECO:0000313" key="3">
    <source>
        <dbReference type="Proteomes" id="UP001054945"/>
    </source>
</evidence>
<dbReference type="EMBL" id="BPLR01012984">
    <property type="protein sequence ID" value="GIY57893.1"/>
    <property type="molecule type" value="Genomic_DNA"/>
</dbReference>
<protein>
    <submittedName>
        <fullName evidence="2">Uncharacterized protein</fullName>
    </submittedName>
</protein>
<organism evidence="2 3">
    <name type="scientific">Caerostris extrusa</name>
    <name type="common">Bark spider</name>
    <name type="synonym">Caerostris bankana</name>
    <dbReference type="NCBI Taxonomy" id="172846"/>
    <lineage>
        <taxon>Eukaryota</taxon>
        <taxon>Metazoa</taxon>
        <taxon>Ecdysozoa</taxon>
        <taxon>Arthropoda</taxon>
        <taxon>Chelicerata</taxon>
        <taxon>Arachnida</taxon>
        <taxon>Araneae</taxon>
        <taxon>Araneomorphae</taxon>
        <taxon>Entelegynae</taxon>
        <taxon>Araneoidea</taxon>
        <taxon>Araneidae</taxon>
        <taxon>Caerostris</taxon>
    </lineage>
</organism>
<feature type="region of interest" description="Disordered" evidence="1">
    <location>
        <begin position="21"/>
        <end position="43"/>
    </location>
</feature>
<name>A0AAV4UJE0_CAEEX</name>
<keyword evidence="3" id="KW-1185">Reference proteome</keyword>
<dbReference type="AlphaFoldDB" id="A0AAV4UJE0"/>
<evidence type="ECO:0000256" key="1">
    <source>
        <dbReference type="SAM" id="MobiDB-lite"/>
    </source>
</evidence>
<sequence>MRKDKSKVRIRGESGLAADAAPSDVFAGGRAPARERRTKSGSRSIEQLEGWGNQCSNLGNAVPSKIARDGRRDRGRTLTKSTCNGFFLTLRTDRM</sequence>
<accession>A0AAV4UJE0</accession>
<reference evidence="2 3" key="1">
    <citation type="submission" date="2021-06" db="EMBL/GenBank/DDBJ databases">
        <title>Caerostris extrusa draft genome.</title>
        <authorList>
            <person name="Kono N."/>
            <person name="Arakawa K."/>
        </authorList>
    </citation>
    <scope>NUCLEOTIDE SEQUENCE [LARGE SCALE GENOMIC DNA]</scope>
</reference>
<gene>
    <name evidence="2" type="ORF">CEXT_437251</name>
</gene>
<proteinExistence type="predicted"/>
<dbReference type="Proteomes" id="UP001054945">
    <property type="component" value="Unassembled WGS sequence"/>
</dbReference>